<keyword evidence="2" id="KW-1185">Reference proteome</keyword>
<dbReference type="AlphaFoldDB" id="A0A518JVS5"/>
<evidence type="ECO:0000313" key="1">
    <source>
        <dbReference type="EMBL" id="QDV69641.1"/>
    </source>
</evidence>
<sequence length="76" mass="8960">MLRKCRFYGQRNPQIRKHQTSAGLPRKCHTSGRNCQTEPHEFEVVFCDWLGQQVSFDTLVVATVVAENARRRWRDL</sequence>
<gene>
    <name evidence="1" type="ORF">Poly24_33570</name>
</gene>
<dbReference type="EMBL" id="CP036348">
    <property type="protein sequence ID" value="QDV69641.1"/>
    <property type="molecule type" value="Genomic_DNA"/>
</dbReference>
<accession>A0A518JVS5</accession>
<protein>
    <submittedName>
        <fullName evidence="1">Uncharacterized protein</fullName>
    </submittedName>
</protein>
<dbReference type="KEGG" id="rcf:Poly24_33570"/>
<dbReference type="Proteomes" id="UP000315082">
    <property type="component" value="Chromosome"/>
</dbReference>
<name>A0A518JVS5_9BACT</name>
<reference evidence="1 2" key="1">
    <citation type="submission" date="2019-02" db="EMBL/GenBank/DDBJ databases">
        <title>Deep-cultivation of Planctomycetes and their phenomic and genomic characterization uncovers novel biology.</title>
        <authorList>
            <person name="Wiegand S."/>
            <person name="Jogler M."/>
            <person name="Boedeker C."/>
            <person name="Pinto D."/>
            <person name="Vollmers J."/>
            <person name="Rivas-Marin E."/>
            <person name="Kohn T."/>
            <person name="Peeters S.H."/>
            <person name="Heuer A."/>
            <person name="Rast P."/>
            <person name="Oberbeckmann S."/>
            <person name="Bunk B."/>
            <person name="Jeske O."/>
            <person name="Meyerdierks A."/>
            <person name="Storesund J.E."/>
            <person name="Kallscheuer N."/>
            <person name="Luecker S."/>
            <person name="Lage O.M."/>
            <person name="Pohl T."/>
            <person name="Merkel B.J."/>
            <person name="Hornburger P."/>
            <person name="Mueller R.-W."/>
            <person name="Bruemmer F."/>
            <person name="Labrenz M."/>
            <person name="Spormann A.M."/>
            <person name="Op den Camp H."/>
            <person name="Overmann J."/>
            <person name="Amann R."/>
            <person name="Jetten M.S.M."/>
            <person name="Mascher T."/>
            <person name="Medema M.H."/>
            <person name="Devos D.P."/>
            <person name="Kaster A.-K."/>
            <person name="Ovreas L."/>
            <person name="Rohde M."/>
            <person name="Galperin M.Y."/>
            <person name="Jogler C."/>
        </authorList>
    </citation>
    <scope>NUCLEOTIDE SEQUENCE [LARGE SCALE GENOMIC DNA]</scope>
    <source>
        <strain evidence="1 2">Poly24</strain>
    </source>
</reference>
<organism evidence="1 2">
    <name type="scientific">Rosistilla carotiformis</name>
    <dbReference type="NCBI Taxonomy" id="2528017"/>
    <lineage>
        <taxon>Bacteria</taxon>
        <taxon>Pseudomonadati</taxon>
        <taxon>Planctomycetota</taxon>
        <taxon>Planctomycetia</taxon>
        <taxon>Pirellulales</taxon>
        <taxon>Pirellulaceae</taxon>
        <taxon>Rosistilla</taxon>
    </lineage>
</organism>
<proteinExistence type="predicted"/>
<evidence type="ECO:0000313" key="2">
    <source>
        <dbReference type="Proteomes" id="UP000315082"/>
    </source>
</evidence>